<feature type="transmembrane region" description="Helical" evidence="1">
    <location>
        <begin position="156"/>
        <end position="176"/>
    </location>
</feature>
<dbReference type="PANTHER" id="PTHR41309:SF2">
    <property type="entry name" value="MEMBRANE PROTEIN"/>
    <property type="match status" value="1"/>
</dbReference>
<reference evidence="2 3" key="1">
    <citation type="submission" date="2017-02" db="EMBL/GenBank/DDBJ databases">
        <authorList>
            <person name="Peterson S.W."/>
        </authorList>
    </citation>
    <scope>NUCLEOTIDE SEQUENCE [LARGE SCALE GENOMIC DNA]</scope>
    <source>
        <strain evidence="2 3">ATCC 27749</strain>
    </source>
</reference>
<evidence type="ECO:0000256" key="1">
    <source>
        <dbReference type="SAM" id="Phobius"/>
    </source>
</evidence>
<feature type="transmembrane region" description="Helical" evidence="1">
    <location>
        <begin position="20"/>
        <end position="51"/>
    </location>
</feature>
<sequence length="220" mass="23895">MKGLLYKEWATLTSSYKQTVFFIAFLYGGISILTGQTGMAYALLVVFSILITSTISFDENSHWDIYVRTLPVTPAQLVGSKYLFGLCGLALGTVCTVLIVALNNVLPPLLFWHAAYKVPPLECLAALLACGSMALLLVALLLPLSYRFNSVKARSWLFLIIGVLGGCIGLVASVSPDLMQLFNASDEVLLAGLVAAFVGLLAVYFVSYKVCVGIYKRKEY</sequence>
<dbReference type="GeneID" id="93337565"/>
<proteinExistence type="predicted"/>
<dbReference type="STRING" id="745368.SAMN02745178_01088"/>
<evidence type="ECO:0000313" key="2">
    <source>
        <dbReference type="EMBL" id="SKA81338.1"/>
    </source>
</evidence>
<dbReference type="PANTHER" id="PTHR41309">
    <property type="entry name" value="MEMBRANE PROTEIN-RELATED"/>
    <property type="match status" value="1"/>
</dbReference>
<keyword evidence="1" id="KW-0472">Membrane</keyword>
<keyword evidence="1" id="KW-0812">Transmembrane</keyword>
<gene>
    <name evidence="2" type="ORF">SAMN02745178_01088</name>
</gene>
<evidence type="ECO:0000313" key="3">
    <source>
        <dbReference type="Proteomes" id="UP000190286"/>
    </source>
</evidence>
<keyword evidence="3" id="KW-1185">Reference proteome</keyword>
<feature type="transmembrane region" description="Helical" evidence="1">
    <location>
        <begin position="82"/>
        <end position="104"/>
    </location>
</feature>
<protein>
    <submittedName>
        <fullName evidence="2">ABC-2 family transporter protein</fullName>
    </submittedName>
</protein>
<feature type="transmembrane region" description="Helical" evidence="1">
    <location>
        <begin position="124"/>
        <end position="144"/>
    </location>
</feature>
<organism evidence="2 3">
    <name type="scientific">Gemmiger formicilis</name>
    <dbReference type="NCBI Taxonomy" id="745368"/>
    <lineage>
        <taxon>Bacteria</taxon>
        <taxon>Bacillati</taxon>
        <taxon>Bacillota</taxon>
        <taxon>Clostridia</taxon>
        <taxon>Eubacteriales</taxon>
        <taxon>Gemmiger</taxon>
    </lineage>
</organism>
<feature type="transmembrane region" description="Helical" evidence="1">
    <location>
        <begin position="188"/>
        <end position="208"/>
    </location>
</feature>
<dbReference type="Pfam" id="PF13346">
    <property type="entry name" value="ABC2_membrane_5"/>
    <property type="match status" value="1"/>
</dbReference>
<dbReference type="InterPro" id="IPR025699">
    <property type="entry name" value="ABC2_memb-like"/>
</dbReference>
<accession>A0A1T4WWT7</accession>
<dbReference type="AlphaFoldDB" id="A0A1T4WWT7"/>
<dbReference type="RefSeq" id="WP_078784078.1">
    <property type="nucleotide sequence ID" value="NZ_FUYF01000004.1"/>
</dbReference>
<dbReference type="Proteomes" id="UP000190286">
    <property type="component" value="Unassembled WGS sequence"/>
</dbReference>
<dbReference type="EMBL" id="FUYF01000004">
    <property type="protein sequence ID" value="SKA81338.1"/>
    <property type="molecule type" value="Genomic_DNA"/>
</dbReference>
<name>A0A1T4WWT7_9FIRM</name>
<dbReference type="OrthoDB" id="1655186at2"/>
<keyword evidence="1" id="KW-1133">Transmembrane helix</keyword>